<feature type="domain" description="Trypsin-co-occurring" evidence="1">
    <location>
        <begin position="12"/>
        <end position="86"/>
    </location>
</feature>
<protein>
    <recommendedName>
        <fullName evidence="1">Trypsin-co-occurring domain-containing protein</fullName>
    </recommendedName>
</protein>
<dbReference type="Pfam" id="PF19631">
    <property type="entry name" value="Trypco2"/>
    <property type="match status" value="1"/>
</dbReference>
<evidence type="ECO:0000259" key="1">
    <source>
        <dbReference type="Pfam" id="PF19631"/>
    </source>
</evidence>
<dbReference type="InterPro" id="IPR045608">
    <property type="entry name" value="Trypco2"/>
</dbReference>
<name>A0ABN1PG47_9ACTN</name>
<sequence>MREAMAMDEGTELSDAIRAVRVGLAAAQQAGDGLPIRFSVKEITLDFGIEIRHSGSAAGGVKAFVVSADTKGERSASRAHRLTVSLLVHGGEDTLINDYQSGFGPTSTELPS</sequence>
<evidence type="ECO:0000313" key="2">
    <source>
        <dbReference type="EMBL" id="GAA0927690.1"/>
    </source>
</evidence>
<accession>A0ABN1PG47</accession>
<reference evidence="2 3" key="1">
    <citation type="journal article" date="2019" name="Int. J. Syst. Evol. Microbiol.">
        <title>The Global Catalogue of Microorganisms (GCM) 10K type strain sequencing project: providing services to taxonomists for standard genome sequencing and annotation.</title>
        <authorList>
            <consortium name="The Broad Institute Genomics Platform"/>
            <consortium name="The Broad Institute Genome Sequencing Center for Infectious Disease"/>
            <person name="Wu L."/>
            <person name="Ma J."/>
        </authorList>
    </citation>
    <scope>NUCLEOTIDE SEQUENCE [LARGE SCALE GENOMIC DNA]</scope>
    <source>
        <strain evidence="2 3">JCM 11444</strain>
    </source>
</reference>
<dbReference type="EMBL" id="BAAAID010000014">
    <property type="protein sequence ID" value="GAA0927690.1"/>
    <property type="molecule type" value="Genomic_DNA"/>
</dbReference>
<keyword evidence="3" id="KW-1185">Reference proteome</keyword>
<gene>
    <name evidence="2" type="ORF">GCM10009575_028310</name>
</gene>
<organism evidence="2 3">
    <name type="scientific">Streptomyces rhizosphaericus</name>
    <dbReference type="NCBI Taxonomy" id="114699"/>
    <lineage>
        <taxon>Bacteria</taxon>
        <taxon>Bacillati</taxon>
        <taxon>Actinomycetota</taxon>
        <taxon>Actinomycetes</taxon>
        <taxon>Kitasatosporales</taxon>
        <taxon>Streptomycetaceae</taxon>
        <taxon>Streptomyces</taxon>
        <taxon>Streptomyces violaceusniger group</taxon>
    </lineage>
</organism>
<comment type="caution">
    <text evidence="2">The sequence shown here is derived from an EMBL/GenBank/DDBJ whole genome shotgun (WGS) entry which is preliminary data.</text>
</comment>
<evidence type="ECO:0000313" key="3">
    <source>
        <dbReference type="Proteomes" id="UP001500418"/>
    </source>
</evidence>
<dbReference type="Proteomes" id="UP001500418">
    <property type="component" value="Unassembled WGS sequence"/>
</dbReference>
<proteinExistence type="predicted"/>